<comment type="caution">
    <text evidence="3">The sequence shown here is derived from an EMBL/GenBank/DDBJ whole genome shotgun (WGS) entry which is preliminary data.</text>
</comment>
<dbReference type="NCBIfam" id="TIGR01891">
    <property type="entry name" value="amidohydrolases"/>
    <property type="match status" value="1"/>
</dbReference>
<dbReference type="Gene3D" id="3.40.630.10">
    <property type="entry name" value="Zn peptidases"/>
    <property type="match status" value="2"/>
</dbReference>
<dbReference type="InterPro" id="IPR036264">
    <property type="entry name" value="Bact_exopeptidase_dim_dom"/>
</dbReference>
<proteinExistence type="predicted"/>
<dbReference type="AlphaFoldDB" id="A0A8J4PVS0"/>
<dbReference type="GO" id="GO:0005737">
    <property type="term" value="C:cytoplasm"/>
    <property type="evidence" value="ECO:0007669"/>
    <property type="project" value="TreeGrafter"/>
</dbReference>
<feature type="binding site" evidence="1">
    <location>
        <position position="402"/>
    </location>
    <ligand>
        <name>Mn(2+)</name>
        <dbReference type="ChEBI" id="CHEBI:29035"/>
        <label>2</label>
    </ligand>
</feature>
<dbReference type="Proteomes" id="UP000695562">
    <property type="component" value="Unassembled WGS sequence"/>
</dbReference>
<dbReference type="PIRSF" id="PIRSF005962">
    <property type="entry name" value="Pept_M20D_amidohydro"/>
    <property type="match status" value="1"/>
</dbReference>
<dbReference type="GO" id="GO:0071713">
    <property type="term" value="F:para-aminobenzoyl-glutamate hydrolase activity"/>
    <property type="evidence" value="ECO:0007669"/>
    <property type="project" value="TreeGrafter"/>
</dbReference>
<evidence type="ECO:0000313" key="4">
    <source>
        <dbReference type="Proteomes" id="UP000695562"/>
    </source>
</evidence>
<comment type="cofactor">
    <cofactor evidence="1">
        <name>Mn(2+)</name>
        <dbReference type="ChEBI" id="CHEBI:29035"/>
    </cofactor>
    <text evidence="1">The Mn(2+) ion enhances activity.</text>
</comment>
<dbReference type="PANTHER" id="PTHR30575:SF3">
    <property type="entry name" value="PEPTIDASE M20 DIMERISATION DOMAIN-CONTAINING PROTEIN"/>
    <property type="match status" value="1"/>
</dbReference>
<dbReference type="InterPro" id="IPR052030">
    <property type="entry name" value="Peptidase_M20/M20A_hydrolases"/>
</dbReference>
<feature type="binding site" evidence="1">
    <location>
        <position position="207"/>
    </location>
    <ligand>
        <name>Mn(2+)</name>
        <dbReference type="ChEBI" id="CHEBI:29035"/>
        <label>2</label>
    </ligand>
</feature>
<dbReference type="Pfam" id="PF07687">
    <property type="entry name" value="M20_dimer"/>
    <property type="match status" value="1"/>
</dbReference>
<dbReference type="SUPFAM" id="SSF53187">
    <property type="entry name" value="Zn-dependent exopeptidases"/>
    <property type="match status" value="1"/>
</dbReference>
<organism evidence="3 4">
    <name type="scientific">Polysphondylium violaceum</name>
    <dbReference type="NCBI Taxonomy" id="133409"/>
    <lineage>
        <taxon>Eukaryota</taxon>
        <taxon>Amoebozoa</taxon>
        <taxon>Evosea</taxon>
        <taxon>Eumycetozoa</taxon>
        <taxon>Dictyostelia</taxon>
        <taxon>Dictyosteliales</taxon>
        <taxon>Dictyosteliaceae</taxon>
        <taxon>Polysphondylium</taxon>
    </lineage>
</organism>
<dbReference type="GO" id="GO:0046657">
    <property type="term" value="P:folic acid catabolic process"/>
    <property type="evidence" value="ECO:0007669"/>
    <property type="project" value="TreeGrafter"/>
</dbReference>
<keyword evidence="1" id="KW-0464">Manganese</keyword>
<evidence type="ECO:0000313" key="3">
    <source>
        <dbReference type="EMBL" id="KAF2072909.1"/>
    </source>
</evidence>
<evidence type="ECO:0000259" key="2">
    <source>
        <dbReference type="Pfam" id="PF07687"/>
    </source>
</evidence>
<dbReference type="GO" id="GO:0016805">
    <property type="term" value="F:dipeptidase activity"/>
    <property type="evidence" value="ECO:0007669"/>
    <property type="project" value="TreeGrafter"/>
</dbReference>
<protein>
    <recommendedName>
        <fullName evidence="2">Peptidase M20 dimerisation domain-containing protein</fullName>
    </recommendedName>
</protein>
<feature type="binding site" evidence="1">
    <location>
        <position position="183"/>
    </location>
    <ligand>
        <name>Mn(2+)</name>
        <dbReference type="ChEBI" id="CHEBI:29035"/>
        <label>2</label>
    </ligand>
</feature>
<gene>
    <name evidence="3" type="ORF">CYY_005766</name>
</gene>
<dbReference type="OrthoDB" id="6119954at2759"/>
<dbReference type="InterPro" id="IPR011650">
    <property type="entry name" value="Peptidase_M20_dimer"/>
</dbReference>
<evidence type="ECO:0000256" key="1">
    <source>
        <dbReference type="PIRSR" id="PIRSR005962-1"/>
    </source>
</evidence>
<feature type="domain" description="Peptidase M20 dimerisation" evidence="2">
    <location>
        <begin position="230"/>
        <end position="316"/>
    </location>
</feature>
<dbReference type="EMBL" id="AJWJ01000239">
    <property type="protein sequence ID" value="KAF2072909.1"/>
    <property type="molecule type" value="Genomic_DNA"/>
</dbReference>
<dbReference type="SUPFAM" id="SSF55031">
    <property type="entry name" value="Bacterial exopeptidase dimerisation domain"/>
    <property type="match status" value="1"/>
</dbReference>
<reference evidence="3" key="1">
    <citation type="submission" date="2020-01" db="EMBL/GenBank/DDBJ databases">
        <title>Development of genomics and gene disruption for Polysphondylium violaceum indicates a role for the polyketide synthase stlB in stalk morphogenesis.</title>
        <authorList>
            <person name="Narita B."/>
            <person name="Kawabe Y."/>
            <person name="Kin K."/>
            <person name="Saito T."/>
            <person name="Gibbs R."/>
            <person name="Kuspa A."/>
            <person name="Muzny D."/>
            <person name="Queller D."/>
            <person name="Richards S."/>
            <person name="Strassman J."/>
            <person name="Sucgang R."/>
            <person name="Worley K."/>
            <person name="Schaap P."/>
        </authorList>
    </citation>
    <scope>NUCLEOTIDE SEQUENCE</scope>
    <source>
        <strain evidence="3">QSvi11</strain>
    </source>
</reference>
<name>A0A8J4PVS0_9MYCE</name>
<sequence>MNRDDEIDYKSIVEWRRNFHRYPEVGWTEFRTTVTLVTLLREMGLLVHVGTKVINPSFVMGRDTKLVESAIESVKKTLSLDQQKILDEMQGYTGCVAVYDTGRPGKTVALRFDIDCLSVSENKSNDHYPVKQGFVSERDGFMHACGHDGHMSVGLGVAKWLAEYGEKSGLSGVVKLLFQPSEEGVRGAKPMAESGIMDDAQYFLGMHLGFIAKTKEIVVNPNNFLCTKKYDFRFFGVPAHAGAEPHVGVNALSGACNAATQMLGIPRHGKGMSRINVGVIRAGTSRNVIPAFGELQIEVRGETEEINTYMANQAERIAQGVALGHNLRLESELMGEAVDLNNDQEMVDMLSSLVNQDSSLINVPSRSFGGSEDATILAKRCQSNGGKSLFFVVGSNLAGGHHQSNFDFDESSLLIATKLFIASLLTLCESNK</sequence>
<feature type="binding site" evidence="1">
    <location>
        <position position="145"/>
    </location>
    <ligand>
        <name>Mn(2+)</name>
        <dbReference type="ChEBI" id="CHEBI:29035"/>
        <label>2</label>
    </ligand>
</feature>
<dbReference type="Pfam" id="PF01546">
    <property type="entry name" value="Peptidase_M20"/>
    <property type="match status" value="1"/>
</dbReference>
<accession>A0A8J4PVS0</accession>
<feature type="binding site" evidence="1">
    <location>
        <position position="147"/>
    </location>
    <ligand>
        <name>Mn(2+)</name>
        <dbReference type="ChEBI" id="CHEBI:29035"/>
        <label>2</label>
    </ligand>
</feature>
<dbReference type="InterPro" id="IPR002933">
    <property type="entry name" value="Peptidase_M20"/>
</dbReference>
<keyword evidence="1" id="KW-0479">Metal-binding</keyword>
<dbReference type="GO" id="GO:0046872">
    <property type="term" value="F:metal ion binding"/>
    <property type="evidence" value="ECO:0007669"/>
    <property type="project" value="UniProtKB-KW"/>
</dbReference>
<dbReference type="PANTHER" id="PTHR30575">
    <property type="entry name" value="PEPTIDASE M20"/>
    <property type="match status" value="1"/>
</dbReference>
<dbReference type="InterPro" id="IPR017439">
    <property type="entry name" value="Amidohydrolase"/>
</dbReference>
<keyword evidence="4" id="KW-1185">Reference proteome</keyword>